<evidence type="ECO:0000313" key="2">
    <source>
        <dbReference type="Proteomes" id="UP001163336"/>
    </source>
</evidence>
<reference evidence="1" key="1">
    <citation type="submission" date="2022-11" db="EMBL/GenBank/DDBJ databases">
        <title>Isolation and characterization of PLA-degrading bacterium Massilia sp. from Antarctic soil.</title>
        <authorList>
            <person name="Sato K."/>
            <person name="Gomez-Fuentes C."/>
            <person name="Ahmad S.A."/>
            <person name="Zulkharnain A."/>
        </authorList>
    </citation>
    <scope>NUCLEOTIDE SEQUENCE</scope>
    <source>
        <strain evidence="1">N-3</strain>
    </source>
</reference>
<evidence type="ECO:0000313" key="1">
    <source>
        <dbReference type="EMBL" id="BDT57946.1"/>
    </source>
</evidence>
<gene>
    <name evidence="1" type="ORF">MasN3_14400</name>
</gene>
<accession>A0ABM8C422</accession>
<name>A0ABM8C422_9BURK</name>
<keyword evidence="2" id="KW-1185">Reference proteome</keyword>
<dbReference type="EMBL" id="AP026966">
    <property type="protein sequence ID" value="BDT57946.1"/>
    <property type="molecule type" value="Genomic_DNA"/>
</dbReference>
<organism evidence="1 2">
    <name type="scientific">Massilia varians</name>
    <dbReference type="NCBI Taxonomy" id="457921"/>
    <lineage>
        <taxon>Bacteria</taxon>
        <taxon>Pseudomonadati</taxon>
        <taxon>Pseudomonadota</taxon>
        <taxon>Betaproteobacteria</taxon>
        <taxon>Burkholderiales</taxon>
        <taxon>Oxalobacteraceae</taxon>
        <taxon>Telluria group</taxon>
        <taxon>Massilia</taxon>
    </lineage>
</organism>
<dbReference type="Proteomes" id="UP001163336">
    <property type="component" value="Chromosome"/>
</dbReference>
<proteinExistence type="predicted"/>
<sequence>MLDKLPFDQAVEVLENLQNQFKAGGWEPWRANDHEWFDFSPEGRKRLHEEMFAPGWSRTEILRVPNKYSMTFRFKCAAGFNRREPPYLFLIDIGLAHDFYADNARIHPVN</sequence>
<protein>
    <submittedName>
        <fullName evidence="1">Uncharacterized protein</fullName>
    </submittedName>
</protein>